<evidence type="ECO:0000259" key="4">
    <source>
        <dbReference type="Pfam" id="PF00248"/>
    </source>
</evidence>
<dbReference type="Proteomes" id="UP000186583">
    <property type="component" value="Unassembled WGS sequence"/>
</dbReference>
<dbReference type="GO" id="GO:0005829">
    <property type="term" value="C:cytosol"/>
    <property type="evidence" value="ECO:0007669"/>
    <property type="project" value="UniProtKB-ARBA"/>
</dbReference>
<protein>
    <submittedName>
        <fullName evidence="5">Versiconal hemiacetal acetate reductase 4</fullName>
    </submittedName>
</protein>
<dbReference type="InterPro" id="IPR023210">
    <property type="entry name" value="NADP_OxRdtase_dom"/>
</dbReference>
<dbReference type="STRING" id="708187.A0A1Q8RX02"/>
<sequence>MVMELPHSLKSSLESTKVQYKQLGSSGLRVSVPILGCLSFGDPKILPWVIGEEEALPILKAAYERGLNTWDTANAYSSSRSETIIGKALKLYGIPRQKVVLLTKCGFPVPDDDDPGYLMASKSMEQSKDYQNQFGLSRAAILNQVDASLKRLGTSYIDVLQIHRLDSVTPFEETMKALDDLVRGGKVRYIGASSMWATQFAQMQFIAEKHGWTKFVSMQNCYSLLYREEEREMNRFCTETGVGLIPWGTLCNGALAKPPGEPTARRDFETKYMPLLPGRGENDLAVIKRVEEIADKRGLSMVHIALAWITPKVSSPIVGLRSLQQLDQGIAACQITLTDEERVYLEELYQPKVIYGHR</sequence>
<evidence type="ECO:0000313" key="6">
    <source>
        <dbReference type="Proteomes" id="UP000186583"/>
    </source>
</evidence>
<dbReference type="SUPFAM" id="SSF51430">
    <property type="entry name" value="NAD(P)-linked oxidoreductase"/>
    <property type="match status" value="1"/>
</dbReference>
<keyword evidence="3" id="KW-0560">Oxidoreductase</keyword>
<comment type="similarity">
    <text evidence="1">Belongs to the aldo/keto reductase family.</text>
</comment>
<feature type="domain" description="NADP-dependent oxidoreductase" evidence="4">
    <location>
        <begin position="35"/>
        <end position="349"/>
    </location>
</feature>
<proteinExistence type="inferred from homology"/>
<evidence type="ECO:0000256" key="3">
    <source>
        <dbReference type="ARBA" id="ARBA00023002"/>
    </source>
</evidence>
<evidence type="ECO:0000256" key="2">
    <source>
        <dbReference type="ARBA" id="ARBA00022857"/>
    </source>
</evidence>
<name>A0A1Q8RX02_9PEZI</name>
<keyword evidence="2" id="KW-0521">NADP</keyword>
<evidence type="ECO:0000256" key="1">
    <source>
        <dbReference type="ARBA" id="ARBA00007905"/>
    </source>
</evidence>
<dbReference type="Pfam" id="PF00248">
    <property type="entry name" value="Aldo_ket_red"/>
    <property type="match status" value="1"/>
</dbReference>
<dbReference type="CDD" id="cd19079">
    <property type="entry name" value="AKR_EcYajO-like"/>
    <property type="match status" value="1"/>
</dbReference>
<dbReference type="EMBL" id="MPGH01000074">
    <property type="protein sequence ID" value="OLN89756.1"/>
    <property type="molecule type" value="Genomic_DNA"/>
</dbReference>
<evidence type="ECO:0000313" key="5">
    <source>
        <dbReference type="EMBL" id="OLN89756.1"/>
    </source>
</evidence>
<dbReference type="FunFam" id="3.20.20.100:FF:000004">
    <property type="entry name" value="Oxidoreductase, aldo/keto reductase"/>
    <property type="match status" value="1"/>
</dbReference>
<dbReference type="Gene3D" id="3.20.20.100">
    <property type="entry name" value="NADP-dependent oxidoreductase domain"/>
    <property type="match status" value="1"/>
</dbReference>
<gene>
    <name evidence="5" type="ORF">CCHL11_09487</name>
</gene>
<accession>A0A1Q8RX02</accession>
<dbReference type="InterPro" id="IPR036812">
    <property type="entry name" value="NAD(P)_OxRdtase_dom_sf"/>
</dbReference>
<dbReference type="PANTHER" id="PTHR43364:SF9">
    <property type="entry name" value="OXIDOREDUCTASE"/>
    <property type="match status" value="1"/>
</dbReference>
<reference evidence="5 6" key="1">
    <citation type="submission" date="2016-11" db="EMBL/GenBank/DDBJ databases">
        <title>Draft Genome Assembly of Colletotrichum chlorophyti a pathogen of herbaceous plants.</title>
        <authorList>
            <person name="Gan P."/>
            <person name="Narusaka M."/>
            <person name="Tsushima A."/>
            <person name="Narusaka Y."/>
            <person name="Takano Y."/>
            <person name="Shirasu K."/>
        </authorList>
    </citation>
    <scope>NUCLEOTIDE SEQUENCE [LARGE SCALE GENOMIC DNA]</scope>
    <source>
        <strain evidence="5 6">NTL11</strain>
    </source>
</reference>
<organism evidence="5 6">
    <name type="scientific">Colletotrichum chlorophyti</name>
    <dbReference type="NCBI Taxonomy" id="708187"/>
    <lineage>
        <taxon>Eukaryota</taxon>
        <taxon>Fungi</taxon>
        <taxon>Dikarya</taxon>
        <taxon>Ascomycota</taxon>
        <taxon>Pezizomycotina</taxon>
        <taxon>Sordariomycetes</taxon>
        <taxon>Hypocreomycetidae</taxon>
        <taxon>Glomerellales</taxon>
        <taxon>Glomerellaceae</taxon>
        <taxon>Colletotrichum</taxon>
    </lineage>
</organism>
<dbReference type="InterPro" id="IPR050523">
    <property type="entry name" value="AKR_Detox_Biosynth"/>
</dbReference>
<dbReference type="PANTHER" id="PTHR43364">
    <property type="entry name" value="NADH-SPECIFIC METHYLGLYOXAL REDUCTASE-RELATED"/>
    <property type="match status" value="1"/>
</dbReference>
<keyword evidence="6" id="KW-1185">Reference proteome</keyword>
<comment type="caution">
    <text evidence="5">The sequence shown here is derived from an EMBL/GenBank/DDBJ whole genome shotgun (WGS) entry which is preliminary data.</text>
</comment>
<dbReference type="GO" id="GO:0016491">
    <property type="term" value="F:oxidoreductase activity"/>
    <property type="evidence" value="ECO:0007669"/>
    <property type="project" value="UniProtKB-KW"/>
</dbReference>
<dbReference type="AlphaFoldDB" id="A0A1Q8RX02"/>
<dbReference type="OrthoDB" id="1720422at2759"/>